<keyword evidence="7" id="KW-0239">DNA-directed DNA polymerase</keyword>
<comment type="catalytic activity">
    <reaction evidence="8">
        <text>DNA(n) + a 2'-deoxyribonucleoside 5'-triphosphate = DNA(n+1) + diphosphate</text>
        <dbReference type="Rhea" id="RHEA:22508"/>
        <dbReference type="Rhea" id="RHEA-COMP:17339"/>
        <dbReference type="Rhea" id="RHEA-COMP:17340"/>
        <dbReference type="ChEBI" id="CHEBI:33019"/>
        <dbReference type="ChEBI" id="CHEBI:61560"/>
        <dbReference type="ChEBI" id="CHEBI:173112"/>
        <dbReference type="EC" id="2.7.7.7"/>
    </reaction>
</comment>
<dbReference type="Gene3D" id="1.10.10.1600">
    <property type="entry name" value="Bacterial DNA polymerase III alpha subunit, thumb domain"/>
    <property type="match status" value="1"/>
</dbReference>
<dbReference type="GO" id="GO:0005737">
    <property type="term" value="C:cytoplasm"/>
    <property type="evidence" value="ECO:0007669"/>
    <property type="project" value="UniProtKB-SubCell"/>
</dbReference>
<evidence type="ECO:0000313" key="13">
    <source>
        <dbReference type="EMBL" id="MBO8463878.1"/>
    </source>
</evidence>
<keyword evidence="6" id="KW-0235">DNA replication</keyword>
<comment type="subcellular location">
    <subcellularLocation>
        <location evidence="1">Cytoplasm</location>
    </subcellularLocation>
</comment>
<evidence type="ECO:0000259" key="11">
    <source>
        <dbReference type="Pfam" id="PF14579"/>
    </source>
</evidence>
<evidence type="ECO:0000259" key="12">
    <source>
        <dbReference type="Pfam" id="PF17657"/>
    </source>
</evidence>
<dbReference type="Gene3D" id="1.10.150.870">
    <property type="match status" value="1"/>
</dbReference>
<comment type="similarity">
    <text evidence="2">Belongs to the DNA polymerase type-C family. DnaE subfamily.</text>
</comment>
<dbReference type="EMBL" id="JADIML010000222">
    <property type="protein sequence ID" value="MBO8463878.1"/>
    <property type="molecule type" value="Genomic_DNA"/>
</dbReference>
<organism evidence="13 14">
    <name type="scientific">Candidatus Scybalomonas excrementavium</name>
    <dbReference type="NCBI Taxonomy" id="2840943"/>
    <lineage>
        <taxon>Bacteria</taxon>
        <taxon>Bacillati</taxon>
        <taxon>Bacillota</taxon>
        <taxon>Clostridia</taxon>
        <taxon>Lachnospirales</taxon>
        <taxon>Lachnospiraceae</taxon>
        <taxon>Lachnospiraceae incertae sedis</taxon>
        <taxon>Candidatus Scybalomonas</taxon>
    </lineage>
</organism>
<feature type="domain" description="Bacterial DNA polymerase III alpha subunit NTPase" evidence="10">
    <location>
        <begin position="13"/>
        <end position="164"/>
    </location>
</feature>
<dbReference type="InterPro" id="IPR040982">
    <property type="entry name" value="DNA_pol3_finger"/>
</dbReference>
<dbReference type="Proteomes" id="UP000823618">
    <property type="component" value="Unassembled WGS sequence"/>
</dbReference>
<evidence type="ECO:0000256" key="2">
    <source>
        <dbReference type="ARBA" id="ARBA00009496"/>
    </source>
</evidence>
<dbReference type="NCBIfam" id="TIGR00594">
    <property type="entry name" value="polc"/>
    <property type="match status" value="1"/>
</dbReference>
<dbReference type="Pfam" id="PF01336">
    <property type="entry name" value="tRNA_anti-codon"/>
    <property type="match status" value="1"/>
</dbReference>
<accession>A0A9D9N7Z4</accession>
<evidence type="ECO:0000256" key="1">
    <source>
        <dbReference type="ARBA" id="ARBA00004496"/>
    </source>
</evidence>
<dbReference type="InterPro" id="IPR029460">
    <property type="entry name" value="DNAPol_HHH"/>
</dbReference>
<feature type="domain" description="DNA polymerase helix-hairpin-helix motif" evidence="11">
    <location>
        <begin position="411"/>
        <end position="500"/>
    </location>
</feature>
<dbReference type="GO" id="GO:0008408">
    <property type="term" value="F:3'-5' exonuclease activity"/>
    <property type="evidence" value="ECO:0007669"/>
    <property type="project" value="InterPro"/>
</dbReference>
<dbReference type="GO" id="GO:0003887">
    <property type="term" value="F:DNA-directed DNA polymerase activity"/>
    <property type="evidence" value="ECO:0007669"/>
    <property type="project" value="UniProtKB-KW"/>
</dbReference>
<gene>
    <name evidence="13" type="primary">dnaE</name>
    <name evidence="13" type="ORF">IAC13_08105</name>
</gene>
<evidence type="ECO:0000313" key="14">
    <source>
        <dbReference type="Proteomes" id="UP000823618"/>
    </source>
</evidence>
<feature type="domain" description="OB" evidence="9">
    <location>
        <begin position="606"/>
        <end position="678"/>
    </location>
</feature>
<keyword evidence="4 13" id="KW-0808">Transferase</keyword>
<evidence type="ECO:0000259" key="10">
    <source>
        <dbReference type="Pfam" id="PF07733"/>
    </source>
</evidence>
<dbReference type="InterPro" id="IPR041931">
    <property type="entry name" value="DNA_pol3_alpha_thumb_dom"/>
</dbReference>
<dbReference type="EC" id="2.7.7.7" evidence="3"/>
<dbReference type="InterPro" id="IPR011708">
    <property type="entry name" value="DNA_pol3_alpha_NTPase_dom"/>
</dbReference>
<evidence type="ECO:0000256" key="4">
    <source>
        <dbReference type="ARBA" id="ARBA00022679"/>
    </source>
</evidence>
<sequence>MEIISKSYLSLYFCFERRQEVIDYVVGKYGKEKVVQIVTFGTMAAKAVIRDVGRVLDIPYATVDAVAKMIPNELNMTIDSALEKSKDLREVYQQDAQIQYLIDMSKRLEGLPRHSSMHAAGVVIGQKALDEFVPLAKAADDAIVTQFPMTTIEQLGLLKMDFLGLRTLTVIQSAIELIEHRIGKRLDLNAIDYQDKKVFELLGSGKTDGVFQLESSGMKSFMKELRPENLEDIIAGISLYRPGPMDFIPKYIEGKNERHEIQYTCPQLEKILSPTYGCIVYQEQVMQIVMELAGYTMGRSDLVRRAMSKKKADVMEKERQNFVYGNEEEGVPGCMKNGIDEKVAHKIFDEMIDFAKYAFNKSHAAAYAIVSYQTAYLKCYYPVEFMAALLTSVLGNPAKVSEYIMHCRQMGIEILPPDVNEGISGFSVSNGKIRYGLSAIKSLGKPVINAIVSERKANGNFKSLKDFVERLSSKEVNKRTVESFIKSGAFDSLHATRKQMMLVYVSIIDSVSQEKKHGISGQMTLFDMMGEEEKQEYEVTYPDVGEYDKQQILAMEKEVLGIYASGHPLEDYVESLQKRITATTADFLIDEETGNTKAVDQKIYILGGIIANKSVKMTRHNQNMAFLTLEDLYGTVEVVVFPKTYEKYQEYLQEDEKIYIKGRASISEEEGKVICEGIIPFDKVPKEIWIQFSNKNQFTESAPNLYRIFSEHTGNVPVVIYCKEERAINRLPRNLMIEDSKEVFVKLLQKYGEDNVKVVEKSIENL</sequence>
<evidence type="ECO:0000256" key="8">
    <source>
        <dbReference type="ARBA" id="ARBA00049244"/>
    </source>
</evidence>
<name>A0A9D9N7Z4_9FIRM</name>
<proteinExistence type="inferred from homology"/>
<dbReference type="InterPro" id="IPR004365">
    <property type="entry name" value="NA-bd_OB_tRNA"/>
</dbReference>
<dbReference type="Pfam" id="PF14579">
    <property type="entry name" value="HHH_6"/>
    <property type="match status" value="1"/>
</dbReference>
<dbReference type="Pfam" id="PF17657">
    <property type="entry name" value="DNA_pol3_finger"/>
    <property type="match status" value="1"/>
</dbReference>
<evidence type="ECO:0000256" key="6">
    <source>
        <dbReference type="ARBA" id="ARBA00022705"/>
    </source>
</evidence>
<feature type="domain" description="DNA polymerase III alpha subunit finger" evidence="12">
    <location>
        <begin position="167"/>
        <end position="329"/>
    </location>
</feature>
<reference evidence="13" key="2">
    <citation type="journal article" date="2021" name="PeerJ">
        <title>Extensive microbial diversity within the chicken gut microbiome revealed by metagenomics and culture.</title>
        <authorList>
            <person name="Gilroy R."/>
            <person name="Ravi A."/>
            <person name="Getino M."/>
            <person name="Pursley I."/>
            <person name="Horton D.L."/>
            <person name="Alikhan N.F."/>
            <person name="Baker D."/>
            <person name="Gharbi K."/>
            <person name="Hall N."/>
            <person name="Watson M."/>
            <person name="Adriaenssens E.M."/>
            <person name="Foster-Nyarko E."/>
            <person name="Jarju S."/>
            <person name="Secka A."/>
            <person name="Antonio M."/>
            <person name="Oren A."/>
            <person name="Chaudhuri R.R."/>
            <person name="La Ragione R."/>
            <person name="Hildebrand F."/>
            <person name="Pallen M.J."/>
        </authorList>
    </citation>
    <scope>NUCLEOTIDE SEQUENCE</scope>
    <source>
        <strain evidence="13">E3-2379</strain>
    </source>
</reference>
<evidence type="ECO:0000259" key="9">
    <source>
        <dbReference type="Pfam" id="PF01336"/>
    </source>
</evidence>
<comment type="caution">
    <text evidence="13">The sequence shown here is derived from an EMBL/GenBank/DDBJ whole genome shotgun (WGS) entry which is preliminary data.</text>
</comment>
<evidence type="ECO:0000256" key="7">
    <source>
        <dbReference type="ARBA" id="ARBA00022932"/>
    </source>
</evidence>
<dbReference type="AlphaFoldDB" id="A0A9D9N7Z4"/>
<dbReference type="PANTHER" id="PTHR32294:SF0">
    <property type="entry name" value="DNA POLYMERASE III SUBUNIT ALPHA"/>
    <property type="match status" value="1"/>
</dbReference>
<evidence type="ECO:0000256" key="3">
    <source>
        <dbReference type="ARBA" id="ARBA00012417"/>
    </source>
</evidence>
<dbReference type="GO" id="GO:0003676">
    <property type="term" value="F:nucleic acid binding"/>
    <property type="evidence" value="ECO:0007669"/>
    <property type="project" value="InterPro"/>
</dbReference>
<protein>
    <recommendedName>
        <fullName evidence="3">DNA-directed DNA polymerase</fullName>
        <ecNumber evidence="3">2.7.7.7</ecNumber>
    </recommendedName>
</protein>
<dbReference type="InterPro" id="IPR004805">
    <property type="entry name" value="DnaE2/DnaE/PolC"/>
</dbReference>
<dbReference type="Pfam" id="PF07733">
    <property type="entry name" value="DNA_pol3_alpha"/>
    <property type="match status" value="1"/>
</dbReference>
<evidence type="ECO:0000256" key="5">
    <source>
        <dbReference type="ARBA" id="ARBA00022695"/>
    </source>
</evidence>
<keyword evidence="5 13" id="KW-0548">Nucleotidyltransferase</keyword>
<dbReference type="CDD" id="cd04485">
    <property type="entry name" value="DnaE_OBF"/>
    <property type="match status" value="1"/>
</dbReference>
<dbReference type="GO" id="GO:0006260">
    <property type="term" value="P:DNA replication"/>
    <property type="evidence" value="ECO:0007669"/>
    <property type="project" value="UniProtKB-KW"/>
</dbReference>
<reference evidence="13" key="1">
    <citation type="submission" date="2020-10" db="EMBL/GenBank/DDBJ databases">
        <authorList>
            <person name="Gilroy R."/>
        </authorList>
    </citation>
    <scope>NUCLEOTIDE SEQUENCE</scope>
    <source>
        <strain evidence="13">E3-2379</strain>
    </source>
</reference>
<dbReference type="PANTHER" id="PTHR32294">
    <property type="entry name" value="DNA POLYMERASE III SUBUNIT ALPHA"/>
    <property type="match status" value="1"/>
</dbReference>